<keyword evidence="5" id="KW-0411">Iron-sulfur</keyword>
<dbReference type="EMBL" id="DXHU01000020">
    <property type="protein sequence ID" value="HIV99188.1"/>
    <property type="molecule type" value="Genomic_DNA"/>
</dbReference>
<dbReference type="Gene3D" id="3.10.20.30">
    <property type="match status" value="1"/>
</dbReference>
<sequence>MLDRITFTVNGEKKIFEGNPIRRLIDVLREDMGLTGVKEGCSEGECGACSVIKDGKLVTSCITAIGSCEGSDILTIEGIRDTEKGKVIISSFSEGGAVQCGFCIPGMVLAAYVLLNENPNPGEEEIRQALSGNICRCTGYDLIVDSIKLAAEKGADLWRK</sequence>
<dbReference type="AlphaFoldDB" id="A0A9D1PUV7"/>
<comment type="caution">
    <text evidence="7">The sequence shown here is derived from an EMBL/GenBank/DDBJ whole genome shotgun (WGS) entry which is preliminary data.</text>
</comment>
<keyword evidence="1" id="KW-0001">2Fe-2S</keyword>
<dbReference type="PANTHER" id="PTHR44379:SF5">
    <property type="entry name" value="OXIDOREDUCTASE WITH IRON-SULFUR SUBUNIT"/>
    <property type="match status" value="1"/>
</dbReference>
<evidence type="ECO:0000256" key="2">
    <source>
        <dbReference type="ARBA" id="ARBA00022723"/>
    </source>
</evidence>
<dbReference type="SUPFAM" id="SSF54292">
    <property type="entry name" value="2Fe-2S ferredoxin-like"/>
    <property type="match status" value="1"/>
</dbReference>
<dbReference type="PROSITE" id="PS00197">
    <property type="entry name" value="2FE2S_FER_1"/>
    <property type="match status" value="1"/>
</dbReference>
<dbReference type="Gene3D" id="1.10.150.120">
    <property type="entry name" value="[2Fe-2S]-binding domain"/>
    <property type="match status" value="1"/>
</dbReference>
<gene>
    <name evidence="7" type="ORF">IAB12_05385</name>
</gene>
<keyword evidence="3" id="KW-0560">Oxidoreductase</keyword>
<dbReference type="GO" id="GO:0046872">
    <property type="term" value="F:metal ion binding"/>
    <property type="evidence" value="ECO:0007669"/>
    <property type="project" value="UniProtKB-KW"/>
</dbReference>
<evidence type="ECO:0000313" key="7">
    <source>
        <dbReference type="EMBL" id="HIV99188.1"/>
    </source>
</evidence>
<proteinExistence type="predicted"/>
<accession>A0A9D1PUV7</accession>
<feature type="domain" description="2Fe-2S ferredoxin-type" evidence="6">
    <location>
        <begin position="3"/>
        <end position="79"/>
    </location>
</feature>
<keyword evidence="2" id="KW-0479">Metal-binding</keyword>
<dbReference type="InterPro" id="IPR012675">
    <property type="entry name" value="Beta-grasp_dom_sf"/>
</dbReference>
<dbReference type="InterPro" id="IPR036010">
    <property type="entry name" value="2Fe-2S_ferredoxin-like_sf"/>
</dbReference>
<dbReference type="InterPro" id="IPR002888">
    <property type="entry name" value="2Fe-2S-bd"/>
</dbReference>
<reference evidence="7" key="1">
    <citation type="journal article" date="2021" name="PeerJ">
        <title>Extensive microbial diversity within the chicken gut microbiome revealed by metagenomics and culture.</title>
        <authorList>
            <person name="Gilroy R."/>
            <person name="Ravi A."/>
            <person name="Getino M."/>
            <person name="Pursley I."/>
            <person name="Horton D.L."/>
            <person name="Alikhan N.F."/>
            <person name="Baker D."/>
            <person name="Gharbi K."/>
            <person name="Hall N."/>
            <person name="Watson M."/>
            <person name="Adriaenssens E.M."/>
            <person name="Foster-Nyarko E."/>
            <person name="Jarju S."/>
            <person name="Secka A."/>
            <person name="Antonio M."/>
            <person name="Oren A."/>
            <person name="Chaudhuri R.R."/>
            <person name="La Ragione R."/>
            <person name="Hildebrand F."/>
            <person name="Pallen M.J."/>
        </authorList>
    </citation>
    <scope>NUCLEOTIDE SEQUENCE</scope>
    <source>
        <strain evidence="7">Gambia11-129</strain>
    </source>
</reference>
<name>A0A9D1PUV7_9SPIO</name>
<dbReference type="InterPro" id="IPR051452">
    <property type="entry name" value="Diverse_Oxidoreductases"/>
</dbReference>
<reference evidence="7" key="2">
    <citation type="submission" date="2021-04" db="EMBL/GenBank/DDBJ databases">
        <authorList>
            <person name="Gilroy R."/>
        </authorList>
    </citation>
    <scope>NUCLEOTIDE SEQUENCE</scope>
    <source>
        <strain evidence="7">Gambia11-129</strain>
    </source>
</reference>
<organism evidence="7 8">
    <name type="scientific">Candidatus Ornithospirochaeta avicola</name>
    <dbReference type="NCBI Taxonomy" id="2840896"/>
    <lineage>
        <taxon>Bacteria</taxon>
        <taxon>Pseudomonadati</taxon>
        <taxon>Spirochaetota</taxon>
        <taxon>Spirochaetia</taxon>
        <taxon>Spirochaetales</taxon>
        <taxon>Spirochaetaceae</taxon>
        <taxon>Spirochaetaceae incertae sedis</taxon>
        <taxon>Candidatus Ornithospirochaeta</taxon>
    </lineage>
</organism>
<evidence type="ECO:0000256" key="3">
    <source>
        <dbReference type="ARBA" id="ARBA00023002"/>
    </source>
</evidence>
<dbReference type="CDD" id="cd00207">
    <property type="entry name" value="fer2"/>
    <property type="match status" value="1"/>
</dbReference>
<keyword evidence="4" id="KW-0408">Iron</keyword>
<evidence type="ECO:0000256" key="5">
    <source>
        <dbReference type="ARBA" id="ARBA00023014"/>
    </source>
</evidence>
<dbReference type="GO" id="GO:0051537">
    <property type="term" value="F:2 iron, 2 sulfur cluster binding"/>
    <property type="evidence" value="ECO:0007669"/>
    <property type="project" value="UniProtKB-KW"/>
</dbReference>
<dbReference type="PROSITE" id="PS51085">
    <property type="entry name" value="2FE2S_FER_2"/>
    <property type="match status" value="1"/>
</dbReference>
<evidence type="ECO:0000256" key="1">
    <source>
        <dbReference type="ARBA" id="ARBA00022714"/>
    </source>
</evidence>
<evidence type="ECO:0000256" key="4">
    <source>
        <dbReference type="ARBA" id="ARBA00023004"/>
    </source>
</evidence>
<dbReference type="GO" id="GO:0016491">
    <property type="term" value="F:oxidoreductase activity"/>
    <property type="evidence" value="ECO:0007669"/>
    <property type="project" value="UniProtKB-KW"/>
</dbReference>
<evidence type="ECO:0000313" key="8">
    <source>
        <dbReference type="Proteomes" id="UP000823936"/>
    </source>
</evidence>
<dbReference type="Pfam" id="PF01799">
    <property type="entry name" value="Fer2_2"/>
    <property type="match status" value="1"/>
</dbReference>
<evidence type="ECO:0000259" key="6">
    <source>
        <dbReference type="PROSITE" id="PS51085"/>
    </source>
</evidence>
<protein>
    <submittedName>
        <fullName evidence="7">(2Fe-2S)-binding protein</fullName>
    </submittedName>
</protein>
<dbReference type="InterPro" id="IPR036884">
    <property type="entry name" value="2Fe-2S-bd_dom_sf"/>
</dbReference>
<dbReference type="SUPFAM" id="SSF47741">
    <property type="entry name" value="CO dehydrogenase ISP C-domain like"/>
    <property type="match status" value="1"/>
</dbReference>
<dbReference type="InterPro" id="IPR006058">
    <property type="entry name" value="2Fe2S_fd_BS"/>
</dbReference>
<dbReference type="Proteomes" id="UP000823936">
    <property type="component" value="Unassembled WGS sequence"/>
</dbReference>
<dbReference type="PANTHER" id="PTHR44379">
    <property type="entry name" value="OXIDOREDUCTASE WITH IRON-SULFUR SUBUNIT"/>
    <property type="match status" value="1"/>
</dbReference>
<dbReference type="Pfam" id="PF00111">
    <property type="entry name" value="Fer2"/>
    <property type="match status" value="1"/>
</dbReference>
<dbReference type="InterPro" id="IPR001041">
    <property type="entry name" value="2Fe-2S_ferredoxin-type"/>
</dbReference>